<sequence length="72" mass="7803">MILCVAIIAAFKHCTAARRHLVIVGRKQINGDSIFPLHDNHKHRRDRVLRDYGSTTAPSAPGGMGPSSGQTP</sequence>
<feature type="chain" id="PRO_5038963521" description="Secreted protein" evidence="2">
    <location>
        <begin position="18"/>
        <end position="72"/>
    </location>
</feature>
<gene>
    <name evidence="3" type="ORF">GOP47_0025750</name>
</gene>
<keyword evidence="2" id="KW-0732">Signal</keyword>
<dbReference type="AlphaFoldDB" id="A0A9D4U3A9"/>
<reference evidence="3" key="1">
    <citation type="submission" date="2021-01" db="EMBL/GenBank/DDBJ databases">
        <title>Adiantum capillus-veneris genome.</title>
        <authorList>
            <person name="Fang Y."/>
            <person name="Liao Q."/>
        </authorList>
    </citation>
    <scope>NUCLEOTIDE SEQUENCE</scope>
    <source>
        <strain evidence="3">H3</strain>
        <tissue evidence="3">Leaf</tissue>
    </source>
</reference>
<name>A0A9D4U3A9_ADICA</name>
<organism evidence="3 4">
    <name type="scientific">Adiantum capillus-veneris</name>
    <name type="common">Maidenhair fern</name>
    <dbReference type="NCBI Taxonomy" id="13818"/>
    <lineage>
        <taxon>Eukaryota</taxon>
        <taxon>Viridiplantae</taxon>
        <taxon>Streptophyta</taxon>
        <taxon>Embryophyta</taxon>
        <taxon>Tracheophyta</taxon>
        <taxon>Polypodiopsida</taxon>
        <taxon>Polypodiidae</taxon>
        <taxon>Polypodiales</taxon>
        <taxon>Pteridineae</taxon>
        <taxon>Pteridaceae</taxon>
        <taxon>Vittarioideae</taxon>
        <taxon>Adiantum</taxon>
    </lineage>
</organism>
<evidence type="ECO:0008006" key="5">
    <source>
        <dbReference type="Google" id="ProtNLM"/>
    </source>
</evidence>
<evidence type="ECO:0000313" key="4">
    <source>
        <dbReference type="Proteomes" id="UP000886520"/>
    </source>
</evidence>
<dbReference type="Proteomes" id="UP000886520">
    <property type="component" value="Chromosome 25"/>
</dbReference>
<dbReference type="EMBL" id="JABFUD020000025">
    <property type="protein sequence ID" value="KAI5059431.1"/>
    <property type="molecule type" value="Genomic_DNA"/>
</dbReference>
<accession>A0A9D4U3A9</accession>
<comment type="caution">
    <text evidence="3">The sequence shown here is derived from an EMBL/GenBank/DDBJ whole genome shotgun (WGS) entry which is preliminary data.</text>
</comment>
<evidence type="ECO:0000313" key="3">
    <source>
        <dbReference type="EMBL" id="KAI5059431.1"/>
    </source>
</evidence>
<feature type="signal peptide" evidence="2">
    <location>
        <begin position="1"/>
        <end position="17"/>
    </location>
</feature>
<evidence type="ECO:0000256" key="2">
    <source>
        <dbReference type="SAM" id="SignalP"/>
    </source>
</evidence>
<feature type="compositionally biased region" description="Low complexity" evidence="1">
    <location>
        <begin position="57"/>
        <end position="72"/>
    </location>
</feature>
<proteinExistence type="predicted"/>
<evidence type="ECO:0000256" key="1">
    <source>
        <dbReference type="SAM" id="MobiDB-lite"/>
    </source>
</evidence>
<feature type="region of interest" description="Disordered" evidence="1">
    <location>
        <begin position="51"/>
        <end position="72"/>
    </location>
</feature>
<protein>
    <recommendedName>
        <fullName evidence="5">Secreted protein</fullName>
    </recommendedName>
</protein>
<keyword evidence="4" id="KW-1185">Reference proteome</keyword>